<evidence type="ECO:0000313" key="3">
    <source>
        <dbReference type="EMBL" id="OON40581.1"/>
    </source>
</evidence>
<feature type="transmembrane region" description="Helical" evidence="1">
    <location>
        <begin position="252"/>
        <end position="272"/>
    </location>
</feature>
<dbReference type="AlphaFoldDB" id="A0A1S8YN44"/>
<dbReference type="GO" id="GO:0016747">
    <property type="term" value="F:acyltransferase activity, transferring groups other than amino-acyl groups"/>
    <property type="evidence" value="ECO:0007669"/>
    <property type="project" value="InterPro"/>
</dbReference>
<dbReference type="EMBL" id="MRUL01000004">
    <property type="protein sequence ID" value="OON40581.1"/>
    <property type="molecule type" value="Genomic_DNA"/>
</dbReference>
<dbReference type="PANTHER" id="PTHR23028:SF134">
    <property type="entry name" value="PUTATIVE (AFU_ORTHOLOGUE AFUA_4G08520)-RELATED"/>
    <property type="match status" value="1"/>
</dbReference>
<feature type="transmembrane region" description="Helical" evidence="1">
    <location>
        <begin position="158"/>
        <end position="175"/>
    </location>
</feature>
<feature type="transmembrane region" description="Helical" evidence="1">
    <location>
        <begin position="77"/>
        <end position="95"/>
    </location>
</feature>
<feature type="transmembrane region" description="Helical" evidence="1">
    <location>
        <begin position="187"/>
        <end position="211"/>
    </location>
</feature>
<evidence type="ECO:0000256" key="1">
    <source>
        <dbReference type="SAM" id="Phobius"/>
    </source>
</evidence>
<accession>A0A1S8YN44</accession>
<feature type="domain" description="Acyltransferase 3" evidence="2">
    <location>
        <begin position="7"/>
        <end position="330"/>
    </location>
</feature>
<evidence type="ECO:0000259" key="2">
    <source>
        <dbReference type="Pfam" id="PF01757"/>
    </source>
</evidence>
<organism evidence="3 4">
    <name type="scientific">Izhakiella australiensis</name>
    <dbReference type="NCBI Taxonomy" id="1926881"/>
    <lineage>
        <taxon>Bacteria</taxon>
        <taxon>Pseudomonadati</taxon>
        <taxon>Pseudomonadota</taxon>
        <taxon>Gammaproteobacteria</taxon>
        <taxon>Enterobacterales</taxon>
        <taxon>Erwiniaceae</taxon>
        <taxon>Izhakiella</taxon>
    </lineage>
</organism>
<keyword evidence="1" id="KW-0812">Transmembrane</keyword>
<dbReference type="InterPro" id="IPR002656">
    <property type="entry name" value="Acyl_transf_3_dom"/>
</dbReference>
<feature type="transmembrane region" description="Helical" evidence="1">
    <location>
        <begin position="136"/>
        <end position="153"/>
    </location>
</feature>
<dbReference type="PANTHER" id="PTHR23028">
    <property type="entry name" value="ACETYLTRANSFERASE"/>
    <property type="match status" value="1"/>
</dbReference>
<dbReference type="Pfam" id="PF01757">
    <property type="entry name" value="Acyl_transf_3"/>
    <property type="match status" value="1"/>
</dbReference>
<reference evidence="3 4" key="1">
    <citation type="submission" date="2016-12" db="EMBL/GenBank/DDBJ databases">
        <title>Izhakiella australiana sp. nov. of genus Izhakiella isolated from Australian desert.</title>
        <authorList>
            <person name="Ji M."/>
        </authorList>
    </citation>
    <scope>NUCLEOTIDE SEQUENCE [LARGE SCALE GENOMIC DNA]</scope>
    <source>
        <strain evidence="3 4">D4N98</strain>
    </source>
</reference>
<feature type="transmembrane region" description="Helical" evidence="1">
    <location>
        <begin position="284"/>
        <end position="306"/>
    </location>
</feature>
<feature type="transmembrane region" description="Helical" evidence="1">
    <location>
        <begin position="38"/>
        <end position="56"/>
    </location>
</feature>
<protein>
    <recommendedName>
        <fullName evidence="2">Acyltransferase 3 domain-containing protein</fullName>
    </recommendedName>
</protein>
<gene>
    <name evidence="3" type="ORF">BTJ39_09275</name>
</gene>
<comment type="caution">
    <text evidence="3">The sequence shown here is derived from an EMBL/GenBank/DDBJ whole genome shotgun (WGS) entry which is preliminary data.</text>
</comment>
<name>A0A1S8YN44_9GAMM</name>
<feature type="transmembrane region" description="Helical" evidence="1">
    <location>
        <begin position="7"/>
        <end position="26"/>
    </location>
</feature>
<feature type="transmembrane region" description="Helical" evidence="1">
    <location>
        <begin position="312"/>
        <end position="333"/>
    </location>
</feature>
<sequence>MKDTRFYALDGLRGIFALTVLLNHAIQSVTGWKNDGPFSGPHLSVAYFFIISGFVLTHSHGKNDGFVKYLLTRFARLWPLTFISVVAMVLTYAILNFSGDGYVPGDYVFNANLIIKNILFIHGATPFKFHLINPPTWTIGIEFWASLFIPLVFVRMDAILRLCSSIALFILLFYVSKTGMEKLDSLLLFGMHNLLFAIASMMLGSSIYSVLERKSDKISNNSKHIEVFMWTSFATCMIGIYAQTSFVNRLDFFFIISFAPILMVDYLSENSFIKKFTRCEIVQFFGYISFPLYLLHFPILITGIAYRGSDNVWLGVLMMCSVSIVVAYLYTAFVDVRMYRYLKGCINALLPDKPPTVEKNKEA</sequence>
<feature type="transmembrane region" description="Helical" evidence="1">
    <location>
        <begin position="227"/>
        <end position="246"/>
    </location>
</feature>
<dbReference type="InterPro" id="IPR050879">
    <property type="entry name" value="Acyltransferase_3"/>
</dbReference>
<keyword evidence="1" id="KW-0472">Membrane</keyword>
<evidence type="ECO:0000313" key="4">
    <source>
        <dbReference type="Proteomes" id="UP000190667"/>
    </source>
</evidence>
<dbReference type="Proteomes" id="UP000190667">
    <property type="component" value="Unassembled WGS sequence"/>
</dbReference>
<dbReference type="STRING" id="1926881.BTJ39_09275"/>
<keyword evidence="4" id="KW-1185">Reference proteome</keyword>
<keyword evidence="1" id="KW-1133">Transmembrane helix</keyword>
<proteinExistence type="predicted"/>